<dbReference type="EMBL" id="CP015136">
    <property type="protein sequence ID" value="AMY12555.1"/>
    <property type="molecule type" value="Genomic_DNA"/>
</dbReference>
<evidence type="ECO:0000256" key="1">
    <source>
        <dbReference type="RuleBase" id="RU003847"/>
    </source>
</evidence>
<feature type="domain" description="ACT" evidence="2">
    <location>
        <begin position="646"/>
        <end position="719"/>
    </location>
</feature>
<dbReference type="EC" id="2.7.6.5" evidence="5"/>
<dbReference type="Gene3D" id="3.30.460.10">
    <property type="entry name" value="Beta Polymerase, domain 2"/>
    <property type="match status" value="1"/>
</dbReference>
<dbReference type="AlphaFoldDB" id="A0A143PV42"/>
<dbReference type="GO" id="GO:0015969">
    <property type="term" value="P:guanosine tetraphosphate metabolic process"/>
    <property type="evidence" value="ECO:0007669"/>
    <property type="project" value="InterPro"/>
</dbReference>
<sequence>MIRFEDLVDKVRSYSPDADLELLRRAYVFSAREHKGQVRHSGEPYLVHPLEVANLLVDMRLDAVAVAAGLLHDVVEDTLTSIERVAELFGPEVAHVVEGVTKLSSIPFSSKEAQQAENFRRMFLAMVDDIRVILVKLADRLHNMRTLGHVPDEKRERIARETLDIYAPIANRLGMSKVKNELEELSFKALEPRAYEELRDKVDQRRRATQGLIEELRGTILAKLTEAQVPVVSIDGRIKRLYSIYLKLHRQRIDLDQVYDLVALRVVTTSVKDCYAVLGIVHQTWQPVPERIKDFIAMPRPNGYQSLHTSVISDRGLPFEIQIRTEEMHRVAEEGIAAHWKYKEGRTGAQRDEQYFKWLRQLLEWQQDVRDPHEFINSLKIELYPEEIYCFTPGGELKELPRDATIVDFAYAVHTDVGHRCVGGRVNGKMAPLRHPLKNGDIVEVLTQAGHKPSRDWLSYVKTSRARNKIRHFIQLEEKTRSVELGRKLFDKEARRFDVNPKSIPAEAWQKVSSESGMQKVDDLLAAVGWGKMTARLLLGKLVPAEDLQERPPDTGIFATVRKVLRPRTGEDKIRVKGADDLLVFRAKCCNPIKGEKIVGYITRGKGVSVHSASCRNVTNLMYDPERRIDVEWDTGDDPSAPYTVRLSIQVEDRRGMLAAISSQVSAINTNIRTMEATTSQEQGFIEMTVEIQDVKHLDKVIRAVKGLPGVLNVERHAGGSAEERAS</sequence>
<dbReference type="Pfam" id="PF13328">
    <property type="entry name" value="HD_4"/>
    <property type="match status" value="1"/>
</dbReference>
<dbReference type="Gene3D" id="3.30.70.260">
    <property type="match status" value="1"/>
</dbReference>
<dbReference type="PROSITE" id="PS51880">
    <property type="entry name" value="TGS"/>
    <property type="match status" value="1"/>
</dbReference>
<dbReference type="InterPro" id="IPR002912">
    <property type="entry name" value="ACT_dom"/>
</dbReference>
<dbReference type="OrthoDB" id="9805041at2"/>
<dbReference type="FunFam" id="1.10.3210.10:FF:000001">
    <property type="entry name" value="GTP pyrophosphokinase RelA"/>
    <property type="match status" value="1"/>
</dbReference>
<accession>A0A143PV42</accession>
<dbReference type="SUPFAM" id="SSF109604">
    <property type="entry name" value="HD-domain/PDEase-like"/>
    <property type="match status" value="1"/>
</dbReference>
<dbReference type="Gene3D" id="1.10.3210.10">
    <property type="entry name" value="Hypothetical protein af1432"/>
    <property type="match status" value="1"/>
</dbReference>
<dbReference type="InterPro" id="IPR045865">
    <property type="entry name" value="ACT-like_dom_sf"/>
</dbReference>
<dbReference type="InterPro" id="IPR003607">
    <property type="entry name" value="HD/PDEase_dom"/>
</dbReference>
<dbReference type="PROSITE" id="PS51831">
    <property type="entry name" value="HD"/>
    <property type="match status" value="1"/>
</dbReference>
<dbReference type="CDD" id="cd00077">
    <property type="entry name" value="HDc"/>
    <property type="match status" value="1"/>
</dbReference>
<dbReference type="GO" id="GO:0042594">
    <property type="term" value="P:response to starvation"/>
    <property type="evidence" value="ECO:0007669"/>
    <property type="project" value="TreeGrafter"/>
</dbReference>
<evidence type="ECO:0000259" key="3">
    <source>
        <dbReference type="PROSITE" id="PS51831"/>
    </source>
</evidence>
<dbReference type="SMART" id="SM00954">
    <property type="entry name" value="RelA_SpoT"/>
    <property type="match status" value="1"/>
</dbReference>
<comment type="function">
    <text evidence="1">In eubacteria ppGpp (guanosine 3'-diphosphate 5'-diphosphate) is a mediator of the stringent response that coordinates a variety of cellular activities in response to changes in nutritional abundance.</text>
</comment>
<dbReference type="CDD" id="cd04876">
    <property type="entry name" value="ACT_RelA-SpoT"/>
    <property type="match status" value="1"/>
</dbReference>
<proteinExistence type="inferred from homology"/>
<dbReference type="InterPro" id="IPR043519">
    <property type="entry name" value="NT_sf"/>
</dbReference>
<dbReference type="PROSITE" id="PS51671">
    <property type="entry name" value="ACT"/>
    <property type="match status" value="1"/>
</dbReference>
<feature type="domain" description="HD" evidence="3">
    <location>
        <begin position="45"/>
        <end position="144"/>
    </location>
</feature>
<dbReference type="GO" id="GO:0016301">
    <property type="term" value="F:kinase activity"/>
    <property type="evidence" value="ECO:0007669"/>
    <property type="project" value="UniProtKB-KW"/>
</dbReference>
<dbReference type="CDD" id="cd01668">
    <property type="entry name" value="TGS_RSH"/>
    <property type="match status" value="1"/>
</dbReference>
<dbReference type="Pfam" id="PF02824">
    <property type="entry name" value="TGS"/>
    <property type="match status" value="1"/>
</dbReference>
<dbReference type="FunFam" id="3.10.20.30:FF:000002">
    <property type="entry name" value="GTP pyrophosphokinase (RelA/SpoT)"/>
    <property type="match status" value="1"/>
</dbReference>
<dbReference type="RefSeq" id="WP_110174003.1">
    <property type="nucleotide sequence ID" value="NZ_CP015136.1"/>
</dbReference>
<dbReference type="Pfam" id="PF19296">
    <property type="entry name" value="RelA_AH_RIS"/>
    <property type="match status" value="1"/>
</dbReference>
<evidence type="ECO:0000259" key="2">
    <source>
        <dbReference type="PROSITE" id="PS51671"/>
    </source>
</evidence>
<keyword evidence="5" id="KW-0808">Transferase</keyword>
<protein>
    <submittedName>
        <fullName evidence="5">GTP pyrophosphokinase</fullName>
        <ecNumber evidence="5">2.7.6.5</ecNumber>
    </submittedName>
</protein>
<keyword evidence="6" id="KW-1185">Reference proteome</keyword>
<dbReference type="PANTHER" id="PTHR21262:SF36">
    <property type="entry name" value="BIFUNCTIONAL (P)PPGPP SYNTHASE_HYDROLASE SPOT"/>
    <property type="match status" value="1"/>
</dbReference>
<dbReference type="KEGG" id="abac:LuPra_05832"/>
<dbReference type="InterPro" id="IPR045600">
    <property type="entry name" value="RelA/SpoT_AH_RIS"/>
</dbReference>
<evidence type="ECO:0000313" key="5">
    <source>
        <dbReference type="EMBL" id="AMY12555.1"/>
    </source>
</evidence>
<dbReference type="GO" id="GO:0008728">
    <property type="term" value="F:GTP diphosphokinase activity"/>
    <property type="evidence" value="ECO:0007669"/>
    <property type="project" value="UniProtKB-EC"/>
</dbReference>
<keyword evidence="5" id="KW-0418">Kinase</keyword>
<dbReference type="FunFam" id="3.30.460.10:FF:000001">
    <property type="entry name" value="GTP pyrophosphokinase RelA"/>
    <property type="match status" value="1"/>
</dbReference>
<dbReference type="InterPro" id="IPR004811">
    <property type="entry name" value="RelA/Spo_fam"/>
</dbReference>
<dbReference type="InterPro" id="IPR004095">
    <property type="entry name" value="TGS"/>
</dbReference>
<dbReference type="Proteomes" id="UP000076079">
    <property type="component" value="Chromosome"/>
</dbReference>
<dbReference type="STRING" id="1855912.LuPra_05832"/>
<dbReference type="InterPro" id="IPR007685">
    <property type="entry name" value="RelA_SpoT"/>
</dbReference>
<dbReference type="InterPro" id="IPR006674">
    <property type="entry name" value="HD_domain"/>
</dbReference>
<dbReference type="SUPFAM" id="SSF81301">
    <property type="entry name" value="Nucleotidyltransferase"/>
    <property type="match status" value="1"/>
</dbReference>
<dbReference type="PATRIC" id="fig|1813736.3.peg.6132"/>
<dbReference type="GO" id="GO:0005886">
    <property type="term" value="C:plasma membrane"/>
    <property type="evidence" value="ECO:0007669"/>
    <property type="project" value="TreeGrafter"/>
</dbReference>
<reference evidence="6" key="2">
    <citation type="submission" date="2016-04" db="EMBL/GenBank/DDBJ databases">
        <title>First Complete Genome Sequence of a Subdivision 6 Acidobacterium.</title>
        <authorList>
            <person name="Huang S."/>
            <person name="Vieira S."/>
            <person name="Bunk B."/>
            <person name="Riedel T."/>
            <person name="Sproeer C."/>
            <person name="Overmann J."/>
        </authorList>
    </citation>
    <scope>NUCLEOTIDE SEQUENCE [LARGE SCALE GENOMIC DNA]</scope>
    <source>
        <strain evidence="6">DSM 100886 HEG_-6_39</strain>
    </source>
</reference>
<evidence type="ECO:0000313" key="6">
    <source>
        <dbReference type="Proteomes" id="UP000076079"/>
    </source>
</evidence>
<name>A0A143PV42_LUTPR</name>
<dbReference type="CDD" id="cd05399">
    <property type="entry name" value="NT_Rel-Spo_like"/>
    <property type="match status" value="1"/>
</dbReference>
<dbReference type="PANTHER" id="PTHR21262">
    <property type="entry name" value="GUANOSINE-3',5'-BIS DIPHOSPHATE 3'-PYROPHOSPHOHYDROLASE"/>
    <property type="match status" value="1"/>
</dbReference>
<dbReference type="InterPro" id="IPR012676">
    <property type="entry name" value="TGS-like"/>
</dbReference>
<reference evidence="5 6" key="1">
    <citation type="journal article" date="2016" name="Genome Announc.">
        <title>First Complete Genome Sequence of a Subdivision 6 Acidobacterium Strain.</title>
        <authorList>
            <person name="Huang S."/>
            <person name="Vieira S."/>
            <person name="Bunk B."/>
            <person name="Riedel T."/>
            <person name="Sproer C."/>
            <person name="Overmann J."/>
        </authorList>
    </citation>
    <scope>NUCLEOTIDE SEQUENCE [LARGE SCALE GENOMIC DNA]</scope>
    <source>
        <strain evidence="6">DSM 100886 HEG_-6_39</strain>
    </source>
</reference>
<organism evidence="5 6">
    <name type="scientific">Luteitalea pratensis</name>
    <dbReference type="NCBI Taxonomy" id="1855912"/>
    <lineage>
        <taxon>Bacteria</taxon>
        <taxon>Pseudomonadati</taxon>
        <taxon>Acidobacteriota</taxon>
        <taxon>Vicinamibacteria</taxon>
        <taxon>Vicinamibacterales</taxon>
        <taxon>Vicinamibacteraceae</taxon>
        <taxon>Luteitalea</taxon>
    </lineage>
</organism>
<evidence type="ECO:0000259" key="4">
    <source>
        <dbReference type="PROSITE" id="PS51880"/>
    </source>
</evidence>
<gene>
    <name evidence="5" type="primary">relA_2</name>
    <name evidence="5" type="ORF">LuPra_05832</name>
</gene>
<dbReference type="Gene3D" id="3.10.20.30">
    <property type="match status" value="1"/>
</dbReference>
<comment type="similarity">
    <text evidence="1">Belongs to the relA/spoT family.</text>
</comment>
<dbReference type="NCBIfam" id="TIGR00691">
    <property type="entry name" value="spoT_relA"/>
    <property type="match status" value="1"/>
</dbReference>
<dbReference type="Pfam" id="PF04607">
    <property type="entry name" value="RelA_SpoT"/>
    <property type="match status" value="1"/>
</dbReference>
<dbReference type="SUPFAM" id="SSF81271">
    <property type="entry name" value="TGS-like"/>
    <property type="match status" value="1"/>
</dbReference>
<dbReference type="InterPro" id="IPR012675">
    <property type="entry name" value="Beta-grasp_dom_sf"/>
</dbReference>
<dbReference type="SUPFAM" id="SSF55021">
    <property type="entry name" value="ACT-like"/>
    <property type="match status" value="1"/>
</dbReference>
<dbReference type="GO" id="GO:0015949">
    <property type="term" value="P:nucleobase-containing small molecule interconversion"/>
    <property type="evidence" value="ECO:0007669"/>
    <property type="project" value="UniProtKB-ARBA"/>
</dbReference>
<feature type="domain" description="TGS" evidence="4">
    <location>
        <begin position="386"/>
        <end position="447"/>
    </location>
</feature>
<dbReference type="InterPro" id="IPR033655">
    <property type="entry name" value="TGS_RelA/SpoT"/>
</dbReference>
<dbReference type="GO" id="GO:0008893">
    <property type="term" value="F:guanosine-3',5'-bis(diphosphate) 3'-diphosphatase activity"/>
    <property type="evidence" value="ECO:0007669"/>
    <property type="project" value="TreeGrafter"/>
</dbReference>
<dbReference type="SMART" id="SM00471">
    <property type="entry name" value="HDc"/>
    <property type="match status" value="1"/>
</dbReference>
<dbReference type="Pfam" id="PF13291">
    <property type="entry name" value="ACT_4"/>
    <property type="match status" value="1"/>
</dbReference>